<accession>A0A4R6T504</accession>
<dbReference type="Proteomes" id="UP000294535">
    <property type="component" value="Unassembled WGS sequence"/>
</dbReference>
<dbReference type="EMBL" id="SNYF01000008">
    <property type="protein sequence ID" value="TDQ15044.1"/>
    <property type="molecule type" value="Genomic_DNA"/>
</dbReference>
<dbReference type="RefSeq" id="WP_133557085.1">
    <property type="nucleotide sequence ID" value="NZ_SNYF01000008.1"/>
</dbReference>
<dbReference type="OrthoDB" id="9765926at2"/>
<evidence type="ECO:0000313" key="2">
    <source>
        <dbReference type="Proteomes" id="UP000294535"/>
    </source>
</evidence>
<comment type="caution">
    <text evidence="1">The sequence shown here is derived from an EMBL/GenBank/DDBJ whole genome shotgun (WGS) entry which is preliminary data.</text>
</comment>
<proteinExistence type="predicted"/>
<keyword evidence="2" id="KW-1185">Reference proteome</keyword>
<gene>
    <name evidence="1" type="ORF">DFQ04_2930</name>
</gene>
<dbReference type="AlphaFoldDB" id="A0A4R6T504"/>
<evidence type="ECO:0000313" key="1">
    <source>
        <dbReference type="EMBL" id="TDQ15044.1"/>
    </source>
</evidence>
<sequence length="1157" mass="129275">MRKITFFLAVFISLVTAAGGTAFFFLKTEETTSQVEFLNQPELTGPDRLCNVFGSIIGSFSGGGNPLTDVYSWRILGPSNQVLFTGSGGAGFQTISFTFSINGQHKVELQVTRGGIEVGKFSNTVDVIKGPEIVLNDQYLTCNSEAITLIAISPSDPNLDKYSFQWKDSFGIQVGDKNEFTTEILGSYTVEFYFLNSLGIKECTTILKTEIIETQTTNLIIDKISACPDETITVKTNPQLSGNWFIKETSSGIEFPFGYSTQLSIRPILDLPNPGTYTAIFRAESPSNPNCDIEKTVNFSYFEKPNLKFLDPQISSGCNIPDGEVSIEALTEINFLEIKGGSLSYTNIKVGDILNFPNLKSGSYTITAQLGGCQNTFTAIVPLDNPPDQLEFAIQDIQPEKCTPKGKQNGSFKVILQNGPFDGSFRIVNERGAIIREEDTGSTSEIFIEIPGGIYFFEIFDKNDCSLPEPKEIIIPSVDLVQFGIPDEINICQSYDLMPETDQGLVFTLEFPDGTEEIKQKGEPFTLTQAGLHKLIGYIPNQTEICPDLKEFQVTLVDAVDYAPVLVNQDCFGNRTYKADIFGKDPNTVIFRWYNENNDLVGTGQFLNPVSNGIFKLEVQPANTESCPIQPIEFEIKEPILAVDLTLNPTKLCEYGPKAIVDLLFTFPEEVTDIEWRRYDELGNIEPLPQFKDKKQILAEVAGIYEASVYSRIPSINKDCELGRSTIDLNLILDKVDFDVPSTLSICDPYSLIPDSSSPLEFELTYPDGSIQIKNWNESFIIDQEGTYTILGYDPDIKGPLCPNQKTFDVVINQPVQFSQELVDLTCDGEYTYQAVVENYPVNEVDFFWKDPNGNLVSTSSELRTLTYGEFTLEVQPKGSIPCSNQEIPFEIPVPTLSIPAEIEAETLCPDQADAALTLITNLEESLKIEWWFTDLSNNQSELINEKGKTEILANEEGTYEVRIINQFGCLLGFDNVLVIRSTDQVRPILEDSYLICPRYDIAPTLNPGSFSGYEWYLGDQLVSTNPTFKPSQIGNYNLIVFSQEGCAYQMSFLTEEECDLKVSYPNAIQPGNPDKGFLIYSNYLVDELDVWIFNKWGNLVFHCQNSSPIKDESTCIWDGFYNGKKVLPGTYAVRINYRNIEKNILEEDFGSILVID</sequence>
<organism evidence="1 2">
    <name type="scientific">Algoriphagus boseongensis</name>
    <dbReference type="NCBI Taxonomy" id="1442587"/>
    <lineage>
        <taxon>Bacteria</taxon>
        <taxon>Pseudomonadati</taxon>
        <taxon>Bacteroidota</taxon>
        <taxon>Cytophagia</taxon>
        <taxon>Cytophagales</taxon>
        <taxon>Cyclobacteriaceae</taxon>
        <taxon>Algoriphagus</taxon>
    </lineage>
</organism>
<reference evidence="1 2" key="1">
    <citation type="submission" date="2019-03" db="EMBL/GenBank/DDBJ databases">
        <title>Genomic Encyclopedia of Type Strains, Phase III (KMG-III): the genomes of soil and plant-associated and newly described type strains.</title>
        <authorList>
            <person name="Whitman W."/>
        </authorList>
    </citation>
    <scope>NUCLEOTIDE SEQUENCE [LARGE SCALE GENOMIC DNA]</scope>
    <source>
        <strain evidence="1 2">CECT 8446</strain>
    </source>
</reference>
<name>A0A4R6T504_9BACT</name>
<protein>
    <submittedName>
        <fullName evidence="1">CHU domain-containing protein</fullName>
    </submittedName>
</protein>